<dbReference type="Pfam" id="PF12849">
    <property type="entry name" value="PBP_like_2"/>
    <property type="match status" value="1"/>
</dbReference>
<protein>
    <recommendedName>
        <fullName evidence="2">PBP domain-containing protein</fullName>
    </recommendedName>
</protein>
<evidence type="ECO:0000313" key="4">
    <source>
        <dbReference type="Proteomes" id="UP000676967"/>
    </source>
</evidence>
<evidence type="ECO:0000259" key="2">
    <source>
        <dbReference type="Pfam" id="PF12849"/>
    </source>
</evidence>
<keyword evidence="1" id="KW-0732">Signal</keyword>
<feature type="signal peptide" evidence="1">
    <location>
        <begin position="1"/>
        <end position="22"/>
    </location>
</feature>
<reference evidence="3 4" key="1">
    <citation type="submission" date="2020-08" db="EMBL/GenBank/DDBJ databases">
        <title>Whole genome shotgun sequence of Actinoplanes ianthinogenes NBRC 13996.</title>
        <authorList>
            <person name="Komaki H."/>
            <person name="Tamura T."/>
        </authorList>
    </citation>
    <scope>NUCLEOTIDE SEQUENCE [LARGE SCALE GENOMIC DNA]</scope>
    <source>
        <strain evidence="3 4">NBRC 13996</strain>
    </source>
</reference>
<dbReference type="SUPFAM" id="SSF53850">
    <property type="entry name" value="Periplasmic binding protein-like II"/>
    <property type="match status" value="1"/>
</dbReference>
<dbReference type="Gene3D" id="3.40.190.10">
    <property type="entry name" value="Periplasmic binding protein-like II"/>
    <property type="match status" value="1"/>
</dbReference>
<proteinExistence type="predicted"/>
<evidence type="ECO:0000313" key="3">
    <source>
        <dbReference type="EMBL" id="BCJ47802.1"/>
    </source>
</evidence>
<name>A0ABN6CRI2_9ACTN</name>
<accession>A0ABN6CRI2</accession>
<feature type="domain" description="PBP" evidence="2">
    <location>
        <begin position="41"/>
        <end position="132"/>
    </location>
</feature>
<organism evidence="3 4">
    <name type="scientific">Actinoplanes ianthinogenes</name>
    <dbReference type="NCBI Taxonomy" id="122358"/>
    <lineage>
        <taxon>Bacteria</taxon>
        <taxon>Bacillati</taxon>
        <taxon>Actinomycetota</taxon>
        <taxon>Actinomycetes</taxon>
        <taxon>Micromonosporales</taxon>
        <taxon>Micromonosporaceae</taxon>
        <taxon>Actinoplanes</taxon>
    </lineage>
</organism>
<dbReference type="Proteomes" id="UP000676967">
    <property type="component" value="Chromosome"/>
</dbReference>
<feature type="chain" id="PRO_5046058611" description="PBP domain-containing protein" evidence="1">
    <location>
        <begin position="23"/>
        <end position="154"/>
    </location>
</feature>
<keyword evidence="4" id="KW-1185">Reference proteome</keyword>
<dbReference type="PROSITE" id="PS51257">
    <property type="entry name" value="PROKAR_LIPOPROTEIN"/>
    <property type="match status" value="1"/>
</dbReference>
<sequence length="154" mass="15561">MLTRFLAYAVVAALAVSGCSPAPPAGPAAEPAHHHHSAVVASGQPQGPLVVQADDRFEPALGVLIPTFEDAFPGTDVQVSYGTGAAAVTAAVTGTADVALVERADAAHTDLRVVDVPQRFALAFAPAGRNPVTADAFRELLCSALAQRVLAGAA</sequence>
<dbReference type="InterPro" id="IPR024370">
    <property type="entry name" value="PBP_domain"/>
</dbReference>
<gene>
    <name evidence="3" type="ORF">Aiant_84590</name>
</gene>
<dbReference type="EMBL" id="AP023356">
    <property type="protein sequence ID" value="BCJ47802.1"/>
    <property type="molecule type" value="Genomic_DNA"/>
</dbReference>
<evidence type="ECO:0000256" key="1">
    <source>
        <dbReference type="SAM" id="SignalP"/>
    </source>
</evidence>
<dbReference type="RefSeq" id="WP_189330165.1">
    <property type="nucleotide sequence ID" value="NZ_AP023356.1"/>
</dbReference>